<dbReference type="OrthoDB" id="9804765at2"/>
<reference evidence="2" key="1">
    <citation type="submission" date="2016-10" db="EMBL/GenBank/DDBJ databases">
        <authorList>
            <person name="Varghese N."/>
            <person name="Submissions S."/>
        </authorList>
    </citation>
    <scope>NUCLEOTIDE SEQUENCE [LARGE SCALE GENOMIC DNA]</scope>
    <source>
        <strain evidence="2">CGMCC 1.6775</strain>
    </source>
</reference>
<name>A0A1I4QZ09_9GAMM</name>
<accession>A0A1I4QZ09</accession>
<gene>
    <name evidence="1" type="ORF">SAMN04487961_0314</name>
</gene>
<protein>
    <submittedName>
        <fullName evidence="1">4-oxalocrotonate tautomerase</fullName>
    </submittedName>
</protein>
<dbReference type="Proteomes" id="UP000199339">
    <property type="component" value="Unassembled WGS sequence"/>
</dbReference>
<dbReference type="Gene3D" id="3.30.429.10">
    <property type="entry name" value="Macrophage Migration Inhibitory Factor"/>
    <property type="match status" value="1"/>
</dbReference>
<keyword evidence="2" id="KW-1185">Reference proteome</keyword>
<dbReference type="AlphaFoldDB" id="A0A1I4QZ09"/>
<evidence type="ECO:0000313" key="1">
    <source>
        <dbReference type="EMBL" id="SFM45304.1"/>
    </source>
</evidence>
<evidence type="ECO:0000313" key="2">
    <source>
        <dbReference type="Proteomes" id="UP000199339"/>
    </source>
</evidence>
<dbReference type="SUPFAM" id="SSF55331">
    <property type="entry name" value="Tautomerase/MIF"/>
    <property type="match status" value="1"/>
</dbReference>
<organism evidence="1 2">
    <name type="scientific">Marinobacter pelagius</name>
    <dbReference type="NCBI Taxonomy" id="379482"/>
    <lineage>
        <taxon>Bacteria</taxon>
        <taxon>Pseudomonadati</taxon>
        <taxon>Pseudomonadota</taxon>
        <taxon>Gammaproteobacteria</taxon>
        <taxon>Pseudomonadales</taxon>
        <taxon>Marinobacteraceae</taxon>
        <taxon>Marinobacter</taxon>
    </lineage>
</organism>
<sequence length="134" mass="15372">MPVVKFHVSGPRHPDQVVRKFLSEASEKYAGVLECPMDRVRAFYVSHADTDVATMGQVPGPRSVFFEFIVLEGRSLEQRQKIAQEFSELIGRVLEVEVELVRGHCIRVEPEDWCIGGRFASDLRKSEIENRKRQ</sequence>
<proteinExistence type="predicted"/>
<dbReference type="RefSeq" id="WP_091997872.1">
    <property type="nucleotide sequence ID" value="NZ_FOUR01000001.1"/>
</dbReference>
<dbReference type="InterPro" id="IPR014347">
    <property type="entry name" value="Tautomerase/MIF_sf"/>
</dbReference>
<dbReference type="EMBL" id="FOUR01000001">
    <property type="protein sequence ID" value="SFM45304.1"/>
    <property type="molecule type" value="Genomic_DNA"/>
</dbReference>